<feature type="region of interest" description="Disordered" evidence="18">
    <location>
        <begin position="607"/>
        <end position="627"/>
    </location>
</feature>
<dbReference type="InterPro" id="IPR002464">
    <property type="entry name" value="DNA/RNA_helicase_DEAH_CS"/>
</dbReference>
<dbReference type="GO" id="GO:0046872">
    <property type="term" value="F:metal ion binding"/>
    <property type="evidence" value="ECO:0007669"/>
    <property type="project" value="UniProtKB-KW"/>
</dbReference>
<evidence type="ECO:0000259" key="19">
    <source>
        <dbReference type="PROSITE" id="PS51193"/>
    </source>
</evidence>
<keyword evidence="9" id="KW-0067">ATP-binding</keyword>
<dbReference type="GO" id="GO:0090657">
    <property type="term" value="P:telomeric loop disassembly"/>
    <property type="evidence" value="ECO:0007669"/>
    <property type="project" value="TreeGrafter"/>
</dbReference>
<keyword evidence="5" id="KW-0547">Nucleotide-binding</keyword>
<keyword evidence="6" id="KW-0227">DNA damage</keyword>
<dbReference type="Proteomes" id="UP000240830">
    <property type="component" value="Unassembled WGS sequence"/>
</dbReference>
<name>A0A2H9TK83_9FUNG</name>
<dbReference type="GO" id="GO:0003678">
    <property type="term" value="F:DNA helicase activity"/>
    <property type="evidence" value="ECO:0007669"/>
    <property type="project" value="InterPro"/>
</dbReference>
<dbReference type="FunFam" id="3.40.50.300:FF:000431">
    <property type="entry name" value="Regulator of telomere elongation helicase 1"/>
    <property type="match status" value="1"/>
</dbReference>
<dbReference type="PROSITE" id="PS51193">
    <property type="entry name" value="HELICASE_ATP_BIND_2"/>
    <property type="match status" value="1"/>
</dbReference>
<feature type="compositionally biased region" description="Low complexity" evidence="18">
    <location>
        <begin position="607"/>
        <end position="623"/>
    </location>
</feature>
<evidence type="ECO:0000256" key="7">
    <source>
        <dbReference type="ARBA" id="ARBA00022801"/>
    </source>
</evidence>
<dbReference type="GO" id="GO:0045910">
    <property type="term" value="P:negative regulation of DNA recombination"/>
    <property type="evidence" value="ECO:0007669"/>
    <property type="project" value="TreeGrafter"/>
</dbReference>
<sequence length="964" mass="108021">MCRACPYYMARGDLLDAELVLMPYNYLVDRKTAQTISTLDLTDAIVIFDEAHNVESTCGEASSTDISTDILAQCVKEVEGCLNLLKTGTYVGTLNAMALESSYATLMRIRAELERLPLNADRQLLQRGEFIIEFLRGASVTEEKVKQLLADLEAISRAYLESEFTKKQANISSSLQLMAGSLRTIFKISSAEEEERSIVDSDHRYFRVFAEAIESTPGRLTGSRKTISYWCFNPGIALRALQKRGIYSILLTSGTLSPLASFAAELQIPFPHQLENSHVIGDEQIFCSVVPKGPHGGALNSSFQQRNSDSYRTELGQSVWEVCKIVPDGVLVFFPSYAVMEQCLTAWRLKDPEGQSSIYERIAQLKHPVTEPRSKGDLGRVMDTYYRHISNGHGSIFFAVCRGKVSEGLDFADRKGRAVIVTGIPYPPLKDPRVQLKRQYLNDLSKEGSISGDEWYNQQAARAVNQAIGRVIRHRHDYGAILLFDDRFASPRTIGQLSKWLRPHVKVNDSFAEMRLHLTNFFDHKRISEESKRLENEANKPVEMDNSLFRHFEAAKETMEETRSFFDTNRVTKQNLLIPKMIELENNSPTVNDAFVRAFSVKSGNVNPNNAPPANIQPASIQPSAKTEKHRQAQIYLEVLKSRLGKDATREFNSILKAYRGEQIDIRKLVLTILGLFEKNQAEDLVVGFRDFISNKHLELFDQLVSNRSTRTMTTSSIGKRPLDIVPDMTLPAPQATISQACPICTETVNNGYRAKCGHVMLEGMRRWCRELANGLSKRLNNGSYGEHIPFLRYILWQRRIPPTRVWTRWNPRPARLPFAGRRLGVSGLGRFFQERLQLLAGYIPARGNGPTRTFILTLTPPQIDTNGNGRDVVARYVRETGLWSDKMMSLLAGLDSIDANSQFISSTQLKIQGDAESVATMIARTGLVGIQAQIIPECASPVYDAPSSPALSSVPSLSSVSCL</sequence>
<dbReference type="Pfam" id="PF06733">
    <property type="entry name" value="DEAD_2"/>
    <property type="match status" value="1"/>
</dbReference>
<dbReference type="EMBL" id="MTSL01000141">
    <property type="protein sequence ID" value="PJF18139.1"/>
    <property type="molecule type" value="Genomic_DNA"/>
</dbReference>
<gene>
    <name evidence="20" type="ORF">PSACC_02048</name>
</gene>
<keyword evidence="13" id="KW-0234">DNA repair</keyword>
<keyword evidence="3" id="KW-0004">4Fe-4S</keyword>
<dbReference type="OrthoDB" id="272481at2759"/>
<dbReference type="InterPro" id="IPR010614">
    <property type="entry name" value="RAD3-like_helicase_DEAD"/>
</dbReference>
<dbReference type="Pfam" id="PF23109">
    <property type="entry name" value="ARCH_RTEL1"/>
    <property type="match status" value="1"/>
</dbReference>
<comment type="subcellular location">
    <subcellularLocation>
        <location evidence="2">Nucleus</location>
    </subcellularLocation>
</comment>
<keyword evidence="8 20" id="KW-0347">Helicase</keyword>
<dbReference type="InterPro" id="IPR057498">
    <property type="entry name" value="Rtel1_ARCH"/>
</dbReference>
<evidence type="ECO:0000256" key="6">
    <source>
        <dbReference type="ARBA" id="ARBA00022763"/>
    </source>
</evidence>
<dbReference type="STRING" id="1246581.A0A2H9TK83"/>
<dbReference type="GO" id="GO:0006281">
    <property type="term" value="P:DNA repair"/>
    <property type="evidence" value="ECO:0007669"/>
    <property type="project" value="UniProtKB-KW"/>
</dbReference>
<evidence type="ECO:0000256" key="16">
    <source>
        <dbReference type="ARBA" id="ARBA00049360"/>
    </source>
</evidence>
<dbReference type="InterPro" id="IPR006555">
    <property type="entry name" value="ATP-dep_Helicase_C"/>
</dbReference>
<keyword evidence="11" id="KW-0411">Iron-sulfur</keyword>
<dbReference type="GO" id="GO:0070182">
    <property type="term" value="F:DNA polymerase binding"/>
    <property type="evidence" value="ECO:0007669"/>
    <property type="project" value="TreeGrafter"/>
</dbReference>
<keyword evidence="15" id="KW-0539">Nucleus</keyword>
<evidence type="ECO:0000256" key="18">
    <source>
        <dbReference type="SAM" id="MobiDB-lite"/>
    </source>
</evidence>
<proteinExistence type="predicted"/>
<dbReference type="GO" id="GO:0005634">
    <property type="term" value="C:nucleus"/>
    <property type="evidence" value="ECO:0007669"/>
    <property type="project" value="UniProtKB-SubCell"/>
</dbReference>
<dbReference type="Gene3D" id="3.40.50.300">
    <property type="entry name" value="P-loop containing nucleotide triphosphate hydrolases"/>
    <property type="match status" value="2"/>
</dbReference>
<dbReference type="Pfam" id="PF23116">
    <property type="entry name" value="HHD_RTEL1"/>
    <property type="match status" value="1"/>
</dbReference>
<dbReference type="PROSITE" id="PS00690">
    <property type="entry name" value="DEAH_ATP_HELICASE"/>
    <property type="match status" value="1"/>
</dbReference>
<dbReference type="PANTHER" id="PTHR11472:SF34">
    <property type="entry name" value="REGULATOR OF TELOMERE ELONGATION HELICASE 1"/>
    <property type="match status" value="1"/>
</dbReference>
<dbReference type="InterPro" id="IPR027417">
    <property type="entry name" value="P-loop_NTPase"/>
</dbReference>
<dbReference type="PANTHER" id="PTHR11472">
    <property type="entry name" value="DNA REPAIR DEAD HELICASE RAD3/XP-D SUBFAMILY MEMBER"/>
    <property type="match status" value="1"/>
</dbReference>
<evidence type="ECO:0000256" key="8">
    <source>
        <dbReference type="ARBA" id="ARBA00022806"/>
    </source>
</evidence>
<organism evidence="20 21">
    <name type="scientific">Paramicrosporidium saccamoebae</name>
    <dbReference type="NCBI Taxonomy" id="1246581"/>
    <lineage>
        <taxon>Eukaryota</taxon>
        <taxon>Fungi</taxon>
        <taxon>Fungi incertae sedis</taxon>
        <taxon>Cryptomycota</taxon>
        <taxon>Cryptomycota incertae sedis</taxon>
        <taxon>Paramicrosporidium</taxon>
    </lineage>
</organism>
<evidence type="ECO:0000313" key="21">
    <source>
        <dbReference type="Proteomes" id="UP000240830"/>
    </source>
</evidence>
<evidence type="ECO:0000256" key="4">
    <source>
        <dbReference type="ARBA" id="ARBA00022723"/>
    </source>
</evidence>
<evidence type="ECO:0000256" key="14">
    <source>
        <dbReference type="ARBA" id="ARBA00023235"/>
    </source>
</evidence>
<dbReference type="SMART" id="SM00491">
    <property type="entry name" value="HELICc2"/>
    <property type="match status" value="1"/>
</dbReference>
<evidence type="ECO:0000256" key="2">
    <source>
        <dbReference type="ARBA" id="ARBA00004123"/>
    </source>
</evidence>
<protein>
    <recommendedName>
        <fullName evidence="17">Regulator of telomere elongation helicase 1 homolog</fullName>
    </recommendedName>
</protein>
<dbReference type="NCBIfam" id="TIGR00604">
    <property type="entry name" value="rad3"/>
    <property type="match status" value="1"/>
</dbReference>
<feature type="domain" description="Helicase ATP-binding" evidence="19">
    <location>
        <begin position="1"/>
        <end position="106"/>
    </location>
</feature>
<dbReference type="Gene3D" id="1.20.1160.20">
    <property type="match status" value="1"/>
</dbReference>
<keyword evidence="21" id="KW-1185">Reference proteome</keyword>
<feature type="non-terminal residue" evidence="20">
    <location>
        <position position="964"/>
    </location>
</feature>
<dbReference type="GO" id="GO:1904430">
    <property type="term" value="P:negative regulation of t-circle formation"/>
    <property type="evidence" value="ECO:0007669"/>
    <property type="project" value="TreeGrafter"/>
</dbReference>
<keyword evidence="14" id="KW-0413">Isomerase</keyword>
<dbReference type="AlphaFoldDB" id="A0A2H9TK83"/>
<keyword evidence="12" id="KW-0238">DNA-binding</keyword>
<comment type="cofactor">
    <cofactor evidence="1">
        <name>[4Fe-4S] cluster</name>
        <dbReference type="ChEBI" id="CHEBI:49883"/>
    </cofactor>
</comment>
<dbReference type="InterPro" id="IPR013020">
    <property type="entry name" value="Rad3/Chl1-like"/>
</dbReference>
<reference evidence="20 21" key="1">
    <citation type="submission" date="2016-10" db="EMBL/GenBank/DDBJ databases">
        <title>The genome of Paramicrosporidium saccamoebae is the missing link in understanding Cryptomycota and Microsporidia evolution.</title>
        <authorList>
            <person name="Quandt C.A."/>
            <person name="Beaudet D."/>
            <person name="Corsaro D."/>
            <person name="Michel R."/>
            <person name="Corradi N."/>
            <person name="James T."/>
        </authorList>
    </citation>
    <scope>NUCLEOTIDE SEQUENCE [LARGE SCALE GENOMIC DNA]</scope>
    <source>
        <strain evidence="20 21">KSL3</strain>
    </source>
</reference>
<dbReference type="InterPro" id="IPR045028">
    <property type="entry name" value="DinG/Rad3-like"/>
</dbReference>
<evidence type="ECO:0000256" key="13">
    <source>
        <dbReference type="ARBA" id="ARBA00023204"/>
    </source>
</evidence>
<keyword evidence="7" id="KW-0378">Hydrolase</keyword>
<evidence type="ECO:0000256" key="17">
    <source>
        <dbReference type="ARBA" id="ARBA00073810"/>
    </source>
</evidence>
<dbReference type="Pfam" id="PF13307">
    <property type="entry name" value="Helicase_C_2"/>
    <property type="match status" value="1"/>
</dbReference>
<evidence type="ECO:0000256" key="12">
    <source>
        <dbReference type="ARBA" id="ARBA00023125"/>
    </source>
</evidence>
<keyword evidence="10" id="KW-0408">Iron</keyword>
<dbReference type="InterPro" id="IPR014013">
    <property type="entry name" value="Helic_SF1/SF2_ATP-bd_DinG/Rad3"/>
</dbReference>
<dbReference type="GO" id="GO:0003677">
    <property type="term" value="F:DNA binding"/>
    <property type="evidence" value="ECO:0007669"/>
    <property type="project" value="UniProtKB-KW"/>
</dbReference>
<comment type="catalytic activity">
    <reaction evidence="16">
        <text>ATP + H2O = ADP + phosphate + H(+)</text>
        <dbReference type="Rhea" id="RHEA:13065"/>
        <dbReference type="ChEBI" id="CHEBI:15377"/>
        <dbReference type="ChEBI" id="CHEBI:15378"/>
        <dbReference type="ChEBI" id="CHEBI:30616"/>
        <dbReference type="ChEBI" id="CHEBI:43474"/>
        <dbReference type="ChEBI" id="CHEBI:456216"/>
    </reaction>
</comment>
<evidence type="ECO:0000256" key="15">
    <source>
        <dbReference type="ARBA" id="ARBA00023242"/>
    </source>
</evidence>
<accession>A0A2H9TK83</accession>
<comment type="caution">
    <text evidence="20">The sequence shown here is derived from an EMBL/GenBank/DDBJ whole genome shotgun (WGS) entry which is preliminary data.</text>
</comment>
<evidence type="ECO:0000256" key="3">
    <source>
        <dbReference type="ARBA" id="ARBA00022485"/>
    </source>
</evidence>
<evidence type="ECO:0000256" key="9">
    <source>
        <dbReference type="ARBA" id="ARBA00022840"/>
    </source>
</evidence>
<dbReference type="GO" id="GO:0005524">
    <property type="term" value="F:ATP binding"/>
    <property type="evidence" value="ECO:0007669"/>
    <property type="project" value="UniProtKB-KW"/>
</dbReference>
<dbReference type="GO" id="GO:0051539">
    <property type="term" value="F:4 iron, 4 sulfur cluster binding"/>
    <property type="evidence" value="ECO:0007669"/>
    <property type="project" value="UniProtKB-KW"/>
</dbReference>
<keyword evidence="4" id="KW-0479">Metal-binding</keyword>
<evidence type="ECO:0000256" key="5">
    <source>
        <dbReference type="ARBA" id="ARBA00022741"/>
    </source>
</evidence>
<dbReference type="GO" id="GO:0010569">
    <property type="term" value="P:regulation of double-strand break repair via homologous recombination"/>
    <property type="evidence" value="ECO:0007669"/>
    <property type="project" value="TreeGrafter"/>
</dbReference>
<evidence type="ECO:0000256" key="10">
    <source>
        <dbReference type="ARBA" id="ARBA00023004"/>
    </source>
</evidence>
<dbReference type="GO" id="GO:0016818">
    <property type="term" value="F:hydrolase activity, acting on acid anhydrides, in phosphorus-containing anhydrides"/>
    <property type="evidence" value="ECO:0007669"/>
    <property type="project" value="InterPro"/>
</dbReference>
<evidence type="ECO:0000256" key="1">
    <source>
        <dbReference type="ARBA" id="ARBA00001966"/>
    </source>
</evidence>
<evidence type="ECO:0000256" key="11">
    <source>
        <dbReference type="ARBA" id="ARBA00023014"/>
    </source>
</evidence>
<evidence type="ECO:0000313" key="20">
    <source>
        <dbReference type="EMBL" id="PJF18139.1"/>
    </source>
</evidence>
<dbReference type="CDD" id="cd18788">
    <property type="entry name" value="SF2_C_XPD"/>
    <property type="match status" value="1"/>
</dbReference>